<dbReference type="InterPro" id="IPR008928">
    <property type="entry name" value="6-hairpin_glycosidase_sf"/>
</dbReference>
<evidence type="ECO:0000259" key="8">
    <source>
        <dbReference type="Pfam" id="PF03636"/>
    </source>
</evidence>
<dbReference type="Pfam" id="PF03636">
    <property type="entry name" value="Glyco_hydro_65N"/>
    <property type="match status" value="1"/>
</dbReference>
<accession>A0A4Y8R7F6</accession>
<feature type="domain" description="Glycoside hydrolase family 65 central catalytic" evidence="6">
    <location>
        <begin position="365"/>
        <end position="717"/>
    </location>
</feature>
<dbReference type="GO" id="GO:0005975">
    <property type="term" value="P:carbohydrate metabolic process"/>
    <property type="evidence" value="ECO:0007669"/>
    <property type="project" value="InterPro"/>
</dbReference>
<proteinExistence type="inferred from homology"/>
<dbReference type="GO" id="GO:0004553">
    <property type="term" value="F:hydrolase activity, hydrolyzing O-glycosyl compounds"/>
    <property type="evidence" value="ECO:0007669"/>
    <property type="project" value="TreeGrafter"/>
</dbReference>
<comment type="caution">
    <text evidence="9">The sequence shown here is derived from an EMBL/GenBank/DDBJ whole genome shotgun (WGS) entry which is preliminary data.</text>
</comment>
<evidence type="ECO:0000259" key="6">
    <source>
        <dbReference type="Pfam" id="PF03632"/>
    </source>
</evidence>
<feature type="domain" description="Glycoside hydrolase family 65 C-terminal" evidence="7">
    <location>
        <begin position="726"/>
        <end position="787"/>
    </location>
</feature>
<evidence type="ECO:0000256" key="4">
    <source>
        <dbReference type="PIRSR" id="PIRSR036289-51"/>
    </source>
</evidence>
<dbReference type="EMBL" id="SOZH01000002">
    <property type="protein sequence ID" value="TFF17009.1"/>
    <property type="molecule type" value="Genomic_DNA"/>
</dbReference>
<keyword evidence="10" id="KW-1185">Reference proteome</keyword>
<dbReference type="InterPro" id="IPR005195">
    <property type="entry name" value="Glyco_hydro_65_M"/>
</dbReference>
<evidence type="ECO:0000256" key="2">
    <source>
        <dbReference type="ARBA" id="ARBA00023295"/>
    </source>
</evidence>
<sequence>MSTGRRKLCRQQAKVHGRSTLVSGAALDGARARPGRVCDTASWWSDRVTRDLPAWSVRESALDVDDPATAASLLSLANGYVGVRGTLDEADPDDDPSTLVASVHEEFEQTYAERAYAYPEVEERLVPVVDAWRLGWSVDGEPVDVRTADPAGPDGTVEAHERVLDLRRGVLRRELRWTAPSGGTVTLHNERLVPLSRREVVASRWRVLAHDDVTVTLRPVPGCAHGGQDPGREAPGLVTVSCRHDAEGSSVRQRTVRSERGVAAETAHLVDAADGVRPRWHHRGGAAVLTVDLRADEWLEVVVLAAYAGGADADALPAHAHTVLAAAVDAGWDALEREQADALAAVWDRGDVELDGDDEMQQALRHSLFQVVQASARVEAVGVRAKGLTGTGYAGHAFWDSDTFVLPVLDHVLPDAAAAHLRWRHATLPHACERAAELGLPGAAFPWRTISGRESSGYWPASTAAFHVSSAVALAAVRHVAATHDDELARDVVVDLVVQTARLWAGRGHHTADGFRIDGVTGPDEYTAVVDNNTYTNLMARKNLRAADELCERFPEQAARLDVTPDERAGWRRAADRMVVPYDAELGVTEQSQDFTRHAPWDFESRGTARFPLDDHVHYVELYRRQVVKQADLVLALHAAPEEFTPEQRRRDFDYYEPLTVRDSSLSAPVQAVVAAEIGYVDLAYDYARECALLDLCDLRGSTDGGLHVASLAGAWTAVVTGIVGLRHDDDGLRLAPRLPSRLTRLALAVHHGDARARVEVRPDGVTYRLESGERLRVVHGDEPFELTPEHAVFERPLLAGIQDPPPAQPPGRAPLFATS</sequence>
<evidence type="ECO:0000313" key="10">
    <source>
        <dbReference type="Proteomes" id="UP000298003"/>
    </source>
</evidence>
<dbReference type="InterPro" id="IPR017045">
    <property type="entry name" value="Malt_Pase/Glycosyl_Hdrlase"/>
</dbReference>
<keyword evidence="2" id="KW-0326">Glycosidase</keyword>
<feature type="compositionally biased region" description="Pro residues" evidence="5">
    <location>
        <begin position="804"/>
        <end position="813"/>
    </location>
</feature>
<feature type="domain" description="Glycoside hydrolase family 65 N-terminal" evidence="8">
    <location>
        <begin position="59"/>
        <end position="302"/>
    </location>
</feature>
<evidence type="ECO:0000256" key="1">
    <source>
        <dbReference type="ARBA" id="ARBA00006768"/>
    </source>
</evidence>
<dbReference type="PANTHER" id="PTHR11051">
    <property type="entry name" value="GLYCOSYL HYDROLASE-RELATED"/>
    <property type="match status" value="1"/>
</dbReference>
<feature type="binding site" evidence="4">
    <location>
        <begin position="629"/>
        <end position="630"/>
    </location>
    <ligand>
        <name>substrate</name>
    </ligand>
</feature>
<dbReference type="Pfam" id="PF03633">
    <property type="entry name" value="Glyco_hydro_65C"/>
    <property type="match status" value="1"/>
</dbReference>
<dbReference type="PIRSF" id="PIRSF036289">
    <property type="entry name" value="Glycosyl_hydrolase_malt_phosph"/>
    <property type="match status" value="1"/>
</dbReference>
<dbReference type="SUPFAM" id="SSF48208">
    <property type="entry name" value="Six-hairpin glycosidases"/>
    <property type="match status" value="1"/>
</dbReference>
<dbReference type="Gene3D" id="2.70.98.40">
    <property type="entry name" value="Glycoside hydrolase, family 65, N-terminal domain"/>
    <property type="match status" value="1"/>
</dbReference>
<dbReference type="AlphaFoldDB" id="A0A4Y8R7F6"/>
<comment type="similarity">
    <text evidence="1">Belongs to the glycosyl hydrolase 65 family.</text>
</comment>
<feature type="binding site" evidence="4">
    <location>
        <begin position="399"/>
        <end position="400"/>
    </location>
    <ligand>
        <name>substrate</name>
    </ligand>
</feature>
<dbReference type="InterPro" id="IPR011013">
    <property type="entry name" value="Gal_mutarotase_sf_dom"/>
</dbReference>
<dbReference type="InterPro" id="IPR012341">
    <property type="entry name" value="6hp_glycosidase-like_sf"/>
</dbReference>
<dbReference type="GO" id="GO:0030246">
    <property type="term" value="F:carbohydrate binding"/>
    <property type="evidence" value="ECO:0007669"/>
    <property type="project" value="InterPro"/>
</dbReference>
<dbReference type="Gene3D" id="2.60.420.10">
    <property type="entry name" value="Maltose phosphorylase, domain 3"/>
    <property type="match status" value="1"/>
</dbReference>
<evidence type="ECO:0000256" key="3">
    <source>
        <dbReference type="PIRSR" id="PIRSR036289-50"/>
    </source>
</evidence>
<evidence type="ECO:0000256" key="5">
    <source>
        <dbReference type="SAM" id="MobiDB-lite"/>
    </source>
</evidence>
<dbReference type="InterPro" id="IPR005194">
    <property type="entry name" value="Glyco_hydro_65_C"/>
</dbReference>
<name>A0A4Y8R7F6_9MICO</name>
<evidence type="ECO:0000313" key="9">
    <source>
        <dbReference type="EMBL" id="TFF17009.1"/>
    </source>
</evidence>
<dbReference type="Proteomes" id="UP000298003">
    <property type="component" value="Unassembled WGS sequence"/>
</dbReference>
<evidence type="ECO:0000259" key="7">
    <source>
        <dbReference type="Pfam" id="PF03633"/>
    </source>
</evidence>
<feature type="active site" description="Proton donor" evidence="3">
    <location>
        <position position="525"/>
    </location>
</feature>
<protein>
    <submittedName>
        <fullName evidence="9">Glycoside hydrolase family 65 protein</fullName>
    </submittedName>
</protein>
<feature type="region of interest" description="Disordered" evidence="5">
    <location>
        <begin position="801"/>
        <end position="820"/>
    </location>
</feature>
<organism evidence="9 10">
    <name type="scientific">Cellulosimicrobium funkei</name>
    <dbReference type="NCBI Taxonomy" id="264251"/>
    <lineage>
        <taxon>Bacteria</taxon>
        <taxon>Bacillati</taxon>
        <taxon>Actinomycetota</taxon>
        <taxon>Actinomycetes</taxon>
        <taxon>Micrococcales</taxon>
        <taxon>Promicromonosporaceae</taxon>
        <taxon>Cellulosimicrobium</taxon>
    </lineage>
</organism>
<dbReference type="PANTHER" id="PTHR11051:SF13">
    <property type="entry name" value="GLYCOSYL TRANSFERASE"/>
    <property type="match status" value="1"/>
</dbReference>
<keyword evidence="9" id="KW-0378">Hydrolase</keyword>
<reference evidence="9 10" key="1">
    <citation type="submission" date="2019-03" db="EMBL/GenBank/DDBJ databases">
        <title>Cellulosimicrobium funkei JCM14302 Assembly.</title>
        <authorList>
            <person name="Dou T."/>
        </authorList>
    </citation>
    <scope>NUCLEOTIDE SEQUENCE [LARGE SCALE GENOMIC DNA]</scope>
    <source>
        <strain evidence="9 10">JCM 14302</strain>
    </source>
</reference>
<dbReference type="Pfam" id="PF03632">
    <property type="entry name" value="Glyco_hydro_65m"/>
    <property type="match status" value="1"/>
</dbReference>
<dbReference type="SUPFAM" id="SSF74650">
    <property type="entry name" value="Galactose mutarotase-like"/>
    <property type="match status" value="1"/>
</dbReference>
<dbReference type="InterPro" id="IPR037018">
    <property type="entry name" value="GH65_N"/>
</dbReference>
<dbReference type="Gene3D" id="1.50.10.10">
    <property type="match status" value="1"/>
</dbReference>
<dbReference type="GO" id="GO:0016757">
    <property type="term" value="F:glycosyltransferase activity"/>
    <property type="evidence" value="ECO:0007669"/>
    <property type="project" value="UniProtKB-ARBA"/>
</dbReference>
<dbReference type="InterPro" id="IPR005196">
    <property type="entry name" value="Glyco_hydro_65_N"/>
</dbReference>
<gene>
    <name evidence="9" type="ORF">E1O70_02160</name>
</gene>